<reference evidence="2" key="3">
    <citation type="submission" date="2020-12" db="UniProtKB">
        <authorList>
            <consortium name="EnsemblPlants"/>
        </authorList>
    </citation>
    <scope>IDENTIFICATION</scope>
</reference>
<dbReference type="InParanoid" id="A0A2K1JT61"/>
<evidence type="ECO:0000313" key="2">
    <source>
        <dbReference type="EnsemblPlants" id="Pp3c11_2330V3.1"/>
    </source>
</evidence>
<dbReference type="AlphaFoldDB" id="A0A2K1JT61"/>
<protein>
    <submittedName>
        <fullName evidence="1 2">Uncharacterized protein</fullName>
    </submittedName>
</protein>
<dbReference type="Gramene" id="Pp3c11_2330V3.1">
    <property type="protein sequence ID" value="Pp3c11_2330V3.1"/>
    <property type="gene ID" value="Pp3c11_2330"/>
</dbReference>
<dbReference type="Proteomes" id="UP000006727">
    <property type="component" value="Chromosome 11"/>
</dbReference>
<dbReference type="EMBL" id="ABEU02000011">
    <property type="protein sequence ID" value="PNR44719.1"/>
    <property type="molecule type" value="Genomic_DNA"/>
</dbReference>
<reference evidence="1 3" key="2">
    <citation type="journal article" date="2018" name="Plant J.">
        <title>The Physcomitrella patens chromosome-scale assembly reveals moss genome structure and evolution.</title>
        <authorList>
            <person name="Lang D."/>
            <person name="Ullrich K.K."/>
            <person name="Murat F."/>
            <person name="Fuchs J."/>
            <person name="Jenkins J."/>
            <person name="Haas F.B."/>
            <person name="Piednoel M."/>
            <person name="Gundlach H."/>
            <person name="Van Bel M."/>
            <person name="Meyberg R."/>
            <person name="Vives C."/>
            <person name="Morata J."/>
            <person name="Symeonidi A."/>
            <person name="Hiss M."/>
            <person name="Muchero W."/>
            <person name="Kamisugi Y."/>
            <person name="Saleh O."/>
            <person name="Blanc G."/>
            <person name="Decker E.L."/>
            <person name="van Gessel N."/>
            <person name="Grimwood J."/>
            <person name="Hayes R.D."/>
            <person name="Graham S.W."/>
            <person name="Gunter L.E."/>
            <person name="McDaniel S.F."/>
            <person name="Hoernstein S.N.W."/>
            <person name="Larsson A."/>
            <person name="Li F.W."/>
            <person name="Perroud P.F."/>
            <person name="Phillips J."/>
            <person name="Ranjan P."/>
            <person name="Rokshar D.S."/>
            <person name="Rothfels C.J."/>
            <person name="Schneider L."/>
            <person name="Shu S."/>
            <person name="Stevenson D.W."/>
            <person name="Thummler F."/>
            <person name="Tillich M."/>
            <person name="Villarreal Aguilar J.C."/>
            <person name="Widiez T."/>
            <person name="Wong G.K."/>
            <person name="Wymore A."/>
            <person name="Zhang Y."/>
            <person name="Zimmer A.D."/>
            <person name="Quatrano R.S."/>
            <person name="Mayer K.F.X."/>
            <person name="Goodstein D."/>
            <person name="Casacuberta J.M."/>
            <person name="Vandepoele K."/>
            <person name="Reski R."/>
            <person name="Cuming A.C."/>
            <person name="Tuskan G.A."/>
            <person name="Maumus F."/>
            <person name="Salse J."/>
            <person name="Schmutz J."/>
            <person name="Rensing S.A."/>
        </authorList>
    </citation>
    <scope>NUCLEOTIDE SEQUENCE [LARGE SCALE GENOMIC DNA]</scope>
    <source>
        <strain evidence="2 3">cv. Gransden 2004</strain>
    </source>
</reference>
<proteinExistence type="predicted"/>
<gene>
    <name evidence="1" type="ORF">PHYPA_014489</name>
</gene>
<evidence type="ECO:0000313" key="1">
    <source>
        <dbReference type="EMBL" id="PNR44719.1"/>
    </source>
</evidence>
<keyword evidence="3" id="KW-1185">Reference proteome</keyword>
<dbReference type="PaxDb" id="3218-PP1S39_271V6.1"/>
<sequence>MRGVASGAPSPNQEPRSLSEPMFASCADIYHWRLELLDASIQPLFNSWEHVPKSEKLTWWSFAKHSPTNPHCTPVNLSCNKVCHSSIKFSHPLLISQCEHCPSCVQPHGLCYFEVGPSSLVTASGSQAEQLQNSAPLTYKGATRRIFQHER</sequence>
<dbReference type="EnsemblPlants" id="Pp3c11_2330V3.1">
    <property type="protein sequence ID" value="Pp3c11_2330V3.1"/>
    <property type="gene ID" value="Pp3c11_2330"/>
</dbReference>
<accession>A0A2K1JT61</accession>
<name>A0A2K1JT61_PHYPA</name>
<evidence type="ECO:0000313" key="3">
    <source>
        <dbReference type="Proteomes" id="UP000006727"/>
    </source>
</evidence>
<organism evidence="1">
    <name type="scientific">Physcomitrium patens</name>
    <name type="common">Spreading-leaved earth moss</name>
    <name type="synonym">Physcomitrella patens</name>
    <dbReference type="NCBI Taxonomy" id="3218"/>
    <lineage>
        <taxon>Eukaryota</taxon>
        <taxon>Viridiplantae</taxon>
        <taxon>Streptophyta</taxon>
        <taxon>Embryophyta</taxon>
        <taxon>Bryophyta</taxon>
        <taxon>Bryophytina</taxon>
        <taxon>Bryopsida</taxon>
        <taxon>Funariidae</taxon>
        <taxon>Funariales</taxon>
        <taxon>Funariaceae</taxon>
        <taxon>Physcomitrium</taxon>
    </lineage>
</organism>
<reference evidence="1 3" key="1">
    <citation type="journal article" date="2008" name="Science">
        <title>The Physcomitrella genome reveals evolutionary insights into the conquest of land by plants.</title>
        <authorList>
            <person name="Rensing S."/>
            <person name="Lang D."/>
            <person name="Zimmer A."/>
            <person name="Terry A."/>
            <person name="Salamov A."/>
            <person name="Shapiro H."/>
            <person name="Nishiyama T."/>
            <person name="Perroud P.-F."/>
            <person name="Lindquist E."/>
            <person name="Kamisugi Y."/>
            <person name="Tanahashi T."/>
            <person name="Sakakibara K."/>
            <person name="Fujita T."/>
            <person name="Oishi K."/>
            <person name="Shin-I T."/>
            <person name="Kuroki Y."/>
            <person name="Toyoda A."/>
            <person name="Suzuki Y."/>
            <person name="Hashimoto A."/>
            <person name="Yamaguchi K."/>
            <person name="Sugano A."/>
            <person name="Kohara Y."/>
            <person name="Fujiyama A."/>
            <person name="Anterola A."/>
            <person name="Aoki S."/>
            <person name="Ashton N."/>
            <person name="Barbazuk W.B."/>
            <person name="Barker E."/>
            <person name="Bennetzen J."/>
            <person name="Bezanilla M."/>
            <person name="Blankenship R."/>
            <person name="Cho S.H."/>
            <person name="Dutcher S."/>
            <person name="Estelle M."/>
            <person name="Fawcett J.A."/>
            <person name="Gundlach H."/>
            <person name="Hanada K."/>
            <person name="Heyl A."/>
            <person name="Hicks K.A."/>
            <person name="Hugh J."/>
            <person name="Lohr M."/>
            <person name="Mayer K."/>
            <person name="Melkozernov A."/>
            <person name="Murata T."/>
            <person name="Nelson D."/>
            <person name="Pils B."/>
            <person name="Prigge M."/>
            <person name="Reiss B."/>
            <person name="Renner T."/>
            <person name="Rombauts S."/>
            <person name="Rushton P."/>
            <person name="Sanderfoot A."/>
            <person name="Schween G."/>
            <person name="Shiu S.-H."/>
            <person name="Stueber K."/>
            <person name="Theodoulou F.L."/>
            <person name="Tu H."/>
            <person name="Van de Peer Y."/>
            <person name="Verrier P.J."/>
            <person name="Waters E."/>
            <person name="Wood A."/>
            <person name="Yang L."/>
            <person name="Cove D."/>
            <person name="Cuming A."/>
            <person name="Hasebe M."/>
            <person name="Lucas S."/>
            <person name="Mishler D.B."/>
            <person name="Reski R."/>
            <person name="Grigoriev I."/>
            <person name="Quatrano R.S."/>
            <person name="Boore J.L."/>
        </authorList>
    </citation>
    <scope>NUCLEOTIDE SEQUENCE [LARGE SCALE GENOMIC DNA]</scope>
    <source>
        <strain evidence="2 3">cv. Gransden 2004</strain>
    </source>
</reference>